<keyword evidence="2" id="KW-0472">Membrane</keyword>
<feature type="transmembrane region" description="Helical" evidence="2">
    <location>
        <begin position="710"/>
        <end position="731"/>
    </location>
</feature>
<dbReference type="EMBL" id="VFQX01000053">
    <property type="protein sequence ID" value="KAF0974224.1"/>
    <property type="molecule type" value="Genomic_DNA"/>
</dbReference>
<dbReference type="OMA" id="CCTFFIS"/>
<proteinExistence type="predicted"/>
<dbReference type="InterPro" id="IPR019396">
    <property type="entry name" value="TM_Fragile-X-F-assoc"/>
</dbReference>
<feature type="transmembrane region" description="Helical" evidence="2">
    <location>
        <begin position="825"/>
        <end position="842"/>
    </location>
</feature>
<accession>A0A6A5BJN2</accession>
<dbReference type="InterPro" id="IPR036047">
    <property type="entry name" value="F-box-like_dom_sf"/>
</dbReference>
<keyword evidence="2" id="KW-1133">Transmembrane helix</keyword>
<keyword evidence="2" id="KW-0812">Transmembrane</keyword>
<feature type="region of interest" description="Disordered" evidence="1">
    <location>
        <begin position="102"/>
        <end position="153"/>
    </location>
</feature>
<dbReference type="Gene3D" id="1.20.1280.50">
    <property type="match status" value="1"/>
</dbReference>
<evidence type="ECO:0000256" key="1">
    <source>
        <dbReference type="SAM" id="MobiDB-lite"/>
    </source>
</evidence>
<feature type="transmembrane region" description="Helical" evidence="2">
    <location>
        <begin position="920"/>
        <end position="946"/>
    </location>
</feature>
<dbReference type="Proteomes" id="UP000444721">
    <property type="component" value="Unassembled WGS sequence"/>
</dbReference>
<feature type="compositionally biased region" description="Polar residues" evidence="1">
    <location>
        <begin position="173"/>
        <end position="185"/>
    </location>
</feature>
<organism evidence="4 5">
    <name type="scientific">Naegleria fowleri</name>
    <name type="common">Brain eating amoeba</name>
    <dbReference type="NCBI Taxonomy" id="5763"/>
    <lineage>
        <taxon>Eukaryota</taxon>
        <taxon>Discoba</taxon>
        <taxon>Heterolobosea</taxon>
        <taxon>Tetramitia</taxon>
        <taxon>Eutetramitia</taxon>
        <taxon>Vahlkampfiidae</taxon>
        <taxon>Naegleria</taxon>
    </lineage>
</organism>
<dbReference type="AlphaFoldDB" id="A0A6A5BJN2"/>
<evidence type="ECO:0000256" key="2">
    <source>
        <dbReference type="SAM" id="Phobius"/>
    </source>
</evidence>
<feature type="transmembrane region" description="Helical" evidence="2">
    <location>
        <begin position="798"/>
        <end position="819"/>
    </location>
</feature>
<evidence type="ECO:0000313" key="4">
    <source>
        <dbReference type="EMBL" id="KAF0974224.1"/>
    </source>
</evidence>
<name>A0A6A5BJN2_NAEFO</name>
<feature type="transmembrane region" description="Helical" evidence="2">
    <location>
        <begin position="743"/>
        <end position="765"/>
    </location>
</feature>
<evidence type="ECO:0000259" key="3">
    <source>
        <dbReference type="Pfam" id="PF00646"/>
    </source>
</evidence>
<feature type="transmembrane region" description="Helical" evidence="2">
    <location>
        <begin position="854"/>
        <end position="882"/>
    </location>
</feature>
<dbReference type="VEuPathDB" id="AmoebaDB:FDP41_006834"/>
<dbReference type="InterPro" id="IPR001810">
    <property type="entry name" value="F-box_dom"/>
</dbReference>
<protein>
    <recommendedName>
        <fullName evidence="3">F-box domain-containing protein</fullName>
    </recommendedName>
</protein>
<dbReference type="SUPFAM" id="SSF81383">
    <property type="entry name" value="F-box domain"/>
    <property type="match status" value="1"/>
</dbReference>
<feature type="transmembrane region" description="Helical" evidence="2">
    <location>
        <begin position="952"/>
        <end position="974"/>
    </location>
</feature>
<evidence type="ECO:0000313" key="5">
    <source>
        <dbReference type="Proteomes" id="UP000444721"/>
    </source>
</evidence>
<reference evidence="4 5" key="1">
    <citation type="journal article" date="2019" name="Sci. Rep.">
        <title>Nanopore sequencing improves the draft genome of the human pathogenic amoeba Naegleria fowleri.</title>
        <authorList>
            <person name="Liechti N."/>
            <person name="Schurch N."/>
            <person name="Bruggmann R."/>
            <person name="Wittwer M."/>
        </authorList>
    </citation>
    <scope>NUCLEOTIDE SEQUENCE [LARGE SCALE GENOMIC DNA]</scope>
    <source>
        <strain evidence="4 5">ATCC 30894</strain>
    </source>
</reference>
<feature type="transmembrane region" description="Helical" evidence="2">
    <location>
        <begin position="888"/>
        <end position="908"/>
    </location>
</feature>
<keyword evidence="5" id="KW-1185">Reference proteome</keyword>
<dbReference type="Pfam" id="PF00646">
    <property type="entry name" value="F-box"/>
    <property type="match status" value="1"/>
</dbReference>
<feature type="region of interest" description="Disordered" evidence="1">
    <location>
        <begin position="173"/>
        <end position="203"/>
    </location>
</feature>
<dbReference type="VEuPathDB" id="AmoebaDB:NfTy_075590"/>
<feature type="compositionally biased region" description="Low complexity" evidence="1">
    <location>
        <begin position="124"/>
        <end position="138"/>
    </location>
</feature>
<dbReference type="GeneID" id="68114052"/>
<feature type="domain" description="F-box" evidence="3">
    <location>
        <begin position="326"/>
        <end position="365"/>
    </location>
</feature>
<comment type="caution">
    <text evidence="4">The sequence shown here is derived from an EMBL/GenBank/DDBJ whole genome shotgun (WGS) entry which is preliminary data.</text>
</comment>
<dbReference type="RefSeq" id="XP_044558937.1">
    <property type="nucleotide sequence ID" value="XM_044710512.1"/>
</dbReference>
<gene>
    <name evidence="4" type="ORF">FDP41_006834</name>
</gene>
<sequence length="1010" mass="115532">MANGNDHVFVHQHQQQETTTLSSSQRMNFELLQNQHQQHSYEVVSDIMSDESSINLHHPSTPTMNTTTTTTTTTLISEQQLQQSILQNTLPTLSSLEIMDPSSSIHNQPPPQITTSTKRRISLASTKSTGSNLSSSALRPKTPPSSSNMSIHHHPQQILAADPHVDAMTTSITPKSRRQSLSLHSNEIRPFPSSNPFNLSNHHHNHDSTHISIIIQQPPASSNLENNNNIPTTSVEELNEEIINNNPTQVPKTLPTHPTIYRDSSEGFLFTLYSELSYWAKTIAVGQRDNAHSNNEQFIRSIPYLSEYPHHDSIPKQLPNSLTNFHHLFDDVLHVILSFLDCKSILRFSLTASYYYHICHSNAVWDQYLYLECYIKFSKVSLPERFANLYNAKPERRRELLQNLDAPENSDLNFRQQQLLKAIDAFATFYQPSQEETLYNKYFELKNEYEQKLPQPIPIPQVNNIEASIPHNELTGADDVSIMNDQEENSDEIQSAIAYDEDINIFFETMNRVFNRGEPANLQSVTSFNTSASRIFPRKNSTATADENFNTSSLKDVVERRSKELGILSGEDDFKTINIEESNNNPIPSMELKSIPNKHFSMTSEQLEIDGSYNNNEKATTNAEGHTTGWFAQLKASIAQQYRDFKEKAPSYQRRGHTPHVRYSRVPIDKLYSSYCIFRQEKIRNPIIRGKLLKLYVNQIKKRYRPITRWLNHVKMISWLFFMAFIVLLALKLDSYIDWPWFICFAPAVGSSVIAIILTVMLWIPTIGWPIVLYRWVSGDCVGFWSSYAYCLSPRGRIIQLVAGILLPLTPCCTFFISLFPEVPLYLPCAVVAGTCLIWMYTCTQIIYKTGKRVYPYVLFLAWLGLGMFCGAVVLKFAIPFFTANVKWYIICCPLYIVIILIFIYQIKLSFDLSVASTKACVSLIWSLTFIAFMCIVILSLVFVILRMDEVISWSYTISFIPMYVILQIGLLYYGIRAFTNKLSPTVLKNPFSIFTNGMKNNADMDTYIL</sequence>
<dbReference type="Pfam" id="PF10269">
    <property type="entry name" value="Tmemb_185A"/>
    <property type="match status" value="1"/>
</dbReference>
<dbReference type="VEuPathDB" id="AmoebaDB:NF0044840"/>
<dbReference type="OrthoDB" id="10258440at2759"/>